<dbReference type="Proteomes" id="UP001556367">
    <property type="component" value="Unassembled WGS sequence"/>
</dbReference>
<name>A0ABR3JJ26_9AGAR</name>
<evidence type="ECO:0008006" key="3">
    <source>
        <dbReference type="Google" id="ProtNLM"/>
    </source>
</evidence>
<dbReference type="EMBL" id="JASNQZ010000006">
    <property type="protein sequence ID" value="KAL0955522.1"/>
    <property type="molecule type" value="Genomic_DNA"/>
</dbReference>
<evidence type="ECO:0000313" key="2">
    <source>
        <dbReference type="Proteomes" id="UP001556367"/>
    </source>
</evidence>
<proteinExistence type="predicted"/>
<protein>
    <recommendedName>
        <fullName evidence="3">Secreted protein</fullName>
    </recommendedName>
</protein>
<accession>A0ABR3JJ26</accession>
<evidence type="ECO:0000313" key="1">
    <source>
        <dbReference type="EMBL" id="KAL0955522.1"/>
    </source>
</evidence>
<gene>
    <name evidence="1" type="ORF">HGRIS_001760</name>
</gene>
<keyword evidence="2" id="KW-1185">Reference proteome</keyword>
<sequence length="99" mass="11359">MFLLLRVNLRIQCKLQIYMVCGVHPCRRRKHRFWNFWPVLPAASCSPASSRFHPAVFPKLYHHFSFAGLRDEPSRSLHTGGGGKGFHCRSLPRSLASLI</sequence>
<organism evidence="1 2">
    <name type="scientific">Hohenbuehelia grisea</name>
    <dbReference type="NCBI Taxonomy" id="104357"/>
    <lineage>
        <taxon>Eukaryota</taxon>
        <taxon>Fungi</taxon>
        <taxon>Dikarya</taxon>
        <taxon>Basidiomycota</taxon>
        <taxon>Agaricomycotina</taxon>
        <taxon>Agaricomycetes</taxon>
        <taxon>Agaricomycetidae</taxon>
        <taxon>Agaricales</taxon>
        <taxon>Pleurotineae</taxon>
        <taxon>Pleurotaceae</taxon>
        <taxon>Hohenbuehelia</taxon>
    </lineage>
</organism>
<comment type="caution">
    <text evidence="1">The sequence shown here is derived from an EMBL/GenBank/DDBJ whole genome shotgun (WGS) entry which is preliminary data.</text>
</comment>
<reference evidence="2" key="1">
    <citation type="submission" date="2024-06" db="EMBL/GenBank/DDBJ databases">
        <title>Multi-omics analyses provide insights into the biosynthesis of the anticancer antibiotic pleurotin in Hohenbuehelia grisea.</title>
        <authorList>
            <person name="Weaver J.A."/>
            <person name="Alberti F."/>
        </authorList>
    </citation>
    <scope>NUCLEOTIDE SEQUENCE [LARGE SCALE GENOMIC DNA]</scope>
    <source>
        <strain evidence="2">T-177</strain>
    </source>
</reference>